<dbReference type="RefSeq" id="WP_330136691.1">
    <property type="nucleotide sequence ID" value="NZ_JAUTXY010000019.1"/>
</dbReference>
<dbReference type="Proteomes" id="UP001336020">
    <property type="component" value="Unassembled WGS sequence"/>
</dbReference>
<name>A0ABU7LIZ8_9NOCA</name>
<organism evidence="1 2">
    <name type="scientific">Rhodococcus artemisiae</name>
    <dbReference type="NCBI Taxonomy" id="714159"/>
    <lineage>
        <taxon>Bacteria</taxon>
        <taxon>Bacillati</taxon>
        <taxon>Actinomycetota</taxon>
        <taxon>Actinomycetes</taxon>
        <taxon>Mycobacteriales</taxon>
        <taxon>Nocardiaceae</taxon>
        <taxon>Rhodococcus</taxon>
    </lineage>
</organism>
<comment type="caution">
    <text evidence="1">The sequence shown here is derived from an EMBL/GenBank/DDBJ whole genome shotgun (WGS) entry which is preliminary data.</text>
</comment>
<protein>
    <submittedName>
        <fullName evidence="1">Uncharacterized protein</fullName>
    </submittedName>
</protein>
<proteinExistence type="predicted"/>
<evidence type="ECO:0000313" key="1">
    <source>
        <dbReference type="EMBL" id="MEE2061530.1"/>
    </source>
</evidence>
<dbReference type="EMBL" id="JAUTXY010000019">
    <property type="protein sequence ID" value="MEE2061530.1"/>
    <property type="molecule type" value="Genomic_DNA"/>
</dbReference>
<evidence type="ECO:0000313" key="2">
    <source>
        <dbReference type="Proteomes" id="UP001336020"/>
    </source>
</evidence>
<dbReference type="SUPFAM" id="SSF56529">
    <property type="entry name" value="FAH"/>
    <property type="match status" value="1"/>
</dbReference>
<sequence length="185" mass="19587">MGAALKPQDRRVSVGWNGGVHREQSKITSTGICQAVSELSVFEVAPALLVEARLPFSPSDVWKRLTFTDSEIVSISPALRCQEVGGVSVNLIVGEPLAPSRAVDAELIGCVLRLNGAVVDCGPSAEIHCNATETLITMREVLLREELTPYNVIGPFTGAANAVPGDYVEASFSWFGAVSAFFAGP</sequence>
<dbReference type="InterPro" id="IPR036663">
    <property type="entry name" value="Fumarylacetoacetase_C_sf"/>
</dbReference>
<accession>A0ABU7LIZ8</accession>
<keyword evidence="2" id="KW-1185">Reference proteome</keyword>
<reference evidence="1 2" key="1">
    <citation type="submission" date="2023-07" db="EMBL/GenBank/DDBJ databases">
        <authorList>
            <person name="Girao M."/>
            <person name="Carvalho M.F."/>
        </authorList>
    </citation>
    <scope>NUCLEOTIDE SEQUENCE [LARGE SCALE GENOMIC DNA]</scope>
    <source>
        <strain evidence="1 2">YIM65754</strain>
    </source>
</reference>
<gene>
    <name evidence="1" type="ORF">Q7514_28815</name>
</gene>
<dbReference type="Gene3D" id="3.90.850.10">
    <property type="entry name" value="Fumarylacetoacetase-like, C-terminal domain"/>
    <property type="match status" value="1"/>
</dbReference>